<evidence type="ECO:0000259" key="1">
    <source>
        <dbReference type="SMART" id="SM00382"/>
    </source>
</evidence>
<dbReference type="Gene3D" id="3.40.50.300">
    <property type="entry name" value="P-loop containing nucleotide triphosphate hydrolases"/>
    <property type="match status" value="1"/>
</dbReference>
<dbReference type="InterPro" id="IPR003593">
    <property type="entry name" value="AAA+_ATPase"/>
</dbReference>
<sequence>MISQYSEANLDVDSNKWYCTQFFVEHYRQDVEWDDNKLNHDQTAKVVRKLLSTYIQAGVFSDSELTALKSVTQISSTIGTERTIEQIRDTRGDAEQIEEVIELIEDYGGVGIVGGTAYHAAVPDSGTESQLLSTFKILLETDAEESRLDAAVEDLLELSLHNIGIGTESALLSLLHPQQYPIINEQSVSTLKACLGLDISTSTTRYLDTASIFKDVQQDFNFDPHLRHLDFYCYWANEQSNVTEWFQQNDIAGRDVWQLNAGHESDGGPDVLWPAWKELGVCSIGWDIGDLSDLSSREIETATEDSESEEAGDYLNRFKNKLSPGTIVIAKDGGTLLGIGVVQRPGYHYLPEYLNDHVPDVSIGHPHLYPVDWVAVPTTDHPSVSEWDIDTGLLARKTLVRTTAFEPIRCVLAEREPELLSNLVDIEKRVANPGEHVLSSHKYDSIKAATEDVLTKLGQNVEGNILSTELVTENIEQWSRALSGIEPNTTITVEKFEQCERILNVYDELEDELIALADQHNIGSINRASPPETVFLALGRDLQSRAGVRVNLNQVKWGVLQDGAYDIEGRGRIEPPSNPPTDSKTIAKQLEDTGQLVFYGPPGTGKTYTAQQFSRWWITERTDGPTKDEQLELTTFHPSFSYEDFIEGLTAKERDGAVEYVVEPGVFKQICKRAERAYRNSDSPENAPPYVLIIDEINRGNLAQIFGELMTLLEFDKRLDAPNEARSSLAHSSESFVVPPNLYLIGTMNTADESIALLDAALRRRFRFYGFPPDFEKIVTAYDLGDAEAVVREGGSRRDQLVAASILALEELNTRIRSVNQLGKGKQIGHSHLFGHDRATGVTDTWRFDMLPQLEDYYFGKFDRLKQDLFDNVAIGLIDWDEERIVDFSTESLYQDLCSIAGISEYAALEQRLEPDGAKQATVDDAWAAGERTPATFKERIEQNAESPLRERLLELWEIGNEIGELDAGRGEVRPSVNVEMPGFDSNVGLFEFKEGGKFSFRWNWLMGKGDLTREDIESFRPILETIDPYWIEWGQPDDPEKDPEFEYPYLYLDELSDRAFEQLTSAVTEIVEQIQTETVNGEN</sequence>
<name>A0ABD6D9H5_9EURY</name>
<evidence type="ECO:0000313" key="3">
    <source>
        <dbReference type="Proteomes" id="UP001597052"/>
    </source>
</evidence>
<dbReference type="Pfam" id="PF07728">
    <property type="entry name" value="AAA_5"/>
    <property type="match status" value="1"/>
</dbReference>
<dbReference type="InterPro" id="IPR011704">
    <property type="entry name" value="ATPase_dyneun-rel_AAA"/>
</dbReference>
<organism evidence="2 3">
    <name type="scientific">Halohasta litorea</name>
    <dbReference type="NCBI Taxonomy" id="869891"/>
    <lineage>
        <taxon>Archaea</taxon>
        <taxon>Methanobacteriati</taxon>
        <taxon>Methanobacteriota</taxon>
        <taxon>Stenosarchaea group</taxon>
        <taxon>Halobacteria</taxon>
        <taxon>Halobacteriales</taxon>
        <taxon>Haloferacaceae</taxon>
        <taxon>Halohasta</taxon>
    </lineage>
</organism>
<dbReference type="Proteomes" id="UP001597052">
    <property type="component" value="Unassembled WGS sequence"/>
</dbReference>
<dbReference type="InterPro" id="IPR027417">
    <property type="entry name" value="P-loop_NTPase"/>
</dbReference>
<dbReference type="RefSeq" id="WP_256395800.1">
    <property type="nucleotide sequence ID" value="NZ_JANHDJ010000002.1"/>
</dbReference>
<reference evidence="2 3" key="1">
    <citation type="journal article" date="2019" name="Int. J. Syst. Evol. Microbiol.">
        <title>The Global Catalogue of Microorganisms (GCM) 10K type strain sequencing project: providing services to taxonomists for standard genome sequencing and annotation.</title>
        <authorList>
            <consortium name="The Broad Institute Genomics Platform"/>
            <consortium name="The Broad Institute Genome Sequencing Center for Infectious Disease"/>
            <person name="Wu L."/>
            <person name="Ma J."/>
        </authorList>
    </citation>
    <scope>NUCLEOTIDE SEQUENCE [LARGE SCALE GENOMIC DNA]</scope>
    <source>
        <strain evidence="2 3">CGMCC 1.10593</strain>
    </source>
</reference>
<dbReference type="EMBL" id="JBHUDM010000002">
    <property type="protein sequence ID" value="MFD1641819.1"/>
    <property type="molecule type" value="Genomic_DNA"/>
</dbReference>
<dbReference type="AlphaFoldDB" id="A0ABD6D9H5"/>
<evidence type="ECO:0000313" key="2">
    <source>
        <dbReference type="EMBL" id="MFD1641819.1"/>
    </source>
</evidence>
<dbReference type="InterPro" id="IPR052934">
    <property type="entry name" value="Methyl-DNA_Rec/Restrict_Enz"/>
</dbReference>
<protein>
    <submittedName>
        <fullName evidence="2">AAA family ATPase</fullName>
    </submittedName>
</protein>
<dbReference type="PANTHER" id="PTHR37291">
    <property type="entry name" value="5-METHYLCYTOSINE-SPECIFIC RESTRICTION ENZYME B"/>
    <property type="match status" value="1"/>
</dbReference>
<keyword evidence="3" id="KW-1185">Reference proteome</keyword>
<dbReference type="SUPFAM" id="SSF52540">
    <property type="entry name" value="P-loop containing nucleoside triphosphate hydrolases"/>
    <property type="match status" value="1"/>
</dbReference>
<dbReference type="SMART" id="SM00382">
    <property type="entry name" value="AAA"/>
    <property type="match status" value="1"/>
</dbReference>
<feature type="domain" description="AAA+ ATPase" evidence="1">
    <location>
        <begin position="592"/>
        <end position="776"/>
    </location>
</feature>
<dbReference type="PANTHER" id="PTHR37291:SF1">
    <property type="entry name" value="TYPE IV METHYL-DIRECTED RESTRICTION ENZYME ECOKMCRB SUBUNIT"/>
    <property type="match status" value="1"/>
</dbReference>
<accession>A0ABD6D9H5</accession>
<gene>
    <name evidence="2" type="ORF">ACFSBW_08025</name>
</gene>
<comment type="caution">
    <text evidence="2">The sequence shown here is derived from an EMBL/GenBank/DDBJ whole genome shotgun (WGS) entry which is preliminary data.</text>
</comment>
<proteinExistence type="predicted"/>